<gene>
    <name evidence="3" type="ORF">CDO52_18340</name>
</gene>
<dbReference type="EMBL" id="CP022753">
    <property type="protein sequence ID" value="ASU84502.1"/>
    <property type="molecule type" value="Genomic_DNA"/>
</dbReference>
<dbReference type="AlphaFoldDB" id="A0A223S8U7"/>
<feature type="transmembrane region" description="Helical" evidence="1">
    <location>
        <begin position="39"/>
        <end position="57"/>
    </location>
</feature>
<dbReference type="InterPro" id="IPR005182">
    <property type="entry name" value="YdbS-like_PH"/>
</dbReference>
<accession>A0A223S8U7</accession>
<protein>
    <recommendedName>
        <fullName evidence="2">YdbS-like PH domain-containing protein</fullName>
    </recommendedName>
</protein>
<dbReference type="Pfam" id="PF03703">
    <property type="entry name" value="bPH_2"/>
    <property type="match status" value="1"/>
</dbReference>
<evidence type="ECO:0000259" key="2">
    <source>
        <dbReference type="Pfam" id="PF03703"/>
    </source>
</evidence>
<organism evidence="3 4">
    <name type="scientific">Nocardiopsis gilva YIM 90087</name>
    <dbReference type="NCBI Taxonomy" id="1235441"/>
    <lineage>
        <taxon>Bacteria</taxon>
        <taxon>Bacillati</taxon>
        <taxon>Actinomycetota</taxon>
        <taxon>Actinomycetes</taxon>
        <taxon>Streptosporangiales</taxon>
        <taxon>Nocardiopsidaceae</taxon>
        <taxon>Nocardiopsis</taxon>
    </lineage>
</organism>
<evidence type="ECO:0000256" key="1">
    <source>
        <dbReference type="SAM" id="Phobius"/>
    </source>
</evidence>
<dbReference type="KEGG" id="ngv:CDO52_18340"/>
<dbReference type="RefSeq" id="WP_017618172.1">
    <property type="nucleotide sequence ID" value="NZ_ANBG01000149.1"/>
</dbReference>
<keyword evidence="1" id="KW-0472">Membrane</keyword>
<dbReference type="OrthoDB" id="3730669at2"/>
<keyword evidence="1" id="KW-0812">Transmembrane</keyword>
<reference evidence="3 4" key="1">
    <citation type="submission" date="2017-08" db="EMBL/GenBank/DDBJ databases">
        <title>The complete genome sequence of Nocardiopsis gilva YIM 90087.</title>
        <authorList>
            <person name="Yin M."/>
            <person name="Tang S."/>
        </authorList>
    </citation>
    <scope>NUCLEOTIDE SEQUENCE [LARGE SCALE GENOMIC DNA]</scope>
    <source>
        <strain evidence="3 4">YIM 90087</strain>
    </source>
</reference>
<dbReference type="PANTHER" id="PTHR34473">
    <property type="entry name" value="UPF0699 TRANSMEMBRANE PROTEIN YDBS"/>
    <property type="match status" value="1"/>
</dbReference>
<name>A0A223S8U7_9ACTN</name>
<proteinExistence type="predicted"/>
<evidence type="ECO:0000313" key="3">
    <source>
        <dbReference type="EMBL" id="ASU84502.1"/>
    </source>
</evidence>
<sequence length="153" mass="17278">MWTLSIAVGAVVAVAVLGAAAWGITAADWNWIPAWVTEYVWWVPGLYALYAVAKTAIAPRWRYRVHRWEITADMMYTRTGWISRAWQLVPVSRIQTVDHTQGWMERMFRVATLEVQTASHAGSSTIEGLDADEARRISEDLAVRASELRDDAT</sequence>
<feature type="domain" description="YdbS-like PH" evidence="2">
    <location>
        <begin position="63"/>
        <end position="138"/>
    </location>
</feature>
<dbReference type="Proteomes" id="UP000215005">
    <property type="component" value="Chromosome"/>
</dbReference>
<keyword evidence="4" id="KW-1185">Reference proteome</keyword>
<dbReference type="PANTHER" id="PTHR34473:SF3">
    <property type="entry name" value="TRANSMEMBRANE PROTEIN-RELATED"/>
    <property type="match status" value="1"/>
</dbReference>
<evidence type="ECO:0000313" key="4">
    <source>
        <dbReference type="Proteomes" id="UP000215005"/>
    </source>
</evidence>
<keyword evidence="1" id="KW-1133">Transmembrane helix</keyword>